<evidence type="ECO:0000313" key="7">
    <source>
        <dbReference type="EnsemblPlants" id="AUR62005329-RA:cds"/>
    </source>
</evidence>
<dbReference type="GO" id="GO:0046983">
    <property type="term" value="F:protein dimerization activity"/>
    <property type="evidence" value="ECO:0007669"/>
    <property type="project" value="InterPro"/>
</dbReference>
<evidence type="ECO:0000256" key="5">
    <source>
        <dbReference type="ARBA" id="ARBA00023242"/>
    </source>
</evidence>
<dbReference type="CDD" id="cd00266">
    <property type="entry name" value="MADS_SRF_like"/>
    <property type="match status" value="1"/>
</dbReference>
<evidence type="ECO:0000256" key="4">
    <source>
        <dbReference type="ARBA" id="ARBA00023163"/>
    </source>
</evidence>
<reference evidence="7" key="2">
    <citation type="submission" date="2021-03" db="UniProtKB">
        <authorList>
            <consortium name="EnsemblPlants"/>
        </authorList>
    </citation>
    <scope>IDENTIFICATION</scope>
</reference>
<accession>A0A803L0E1</accession>
<dbReference type="GO" id="GO:0000987">
    <property type="term" value="F:cis-regulatory region sequence-specific DNA binding"/>
    <property type="evidence" value="ECO:0007669"/>
    <property type="project" value="InterPro"/>
</dbReference>
<gene>
    <name evidence="7" type="primary">LOC110707559</name>
</gene>
<name>A0A803L0E1_CHEQI</name>
<dbReference type="EnsemblPlants" id="AUR62005329-RA">
    <property type="protein sequence ID" value="AUR62005329-RA:cds"/>
    <property type="gene ID" value="AUR62005329"/>
</dbReference>
<comment type="subcellular location">
    <subcellularLocation>
        <location evidence="1">Nucleus</location>
    </subcellularLocation>
</comment>
<reference evidence="7" key="1">
    <citation type="journal article" date="2017" name="Nature">
        <title>The genome of Chenopodium quinoa.</title>
        <authorList>
            <person name="Jarvis D.E."/>
            <person name="Ho Y.S."/>
            <person name="Lightfoot D.J."/>
            <person name="Schmoeckel S.M."/>
            <person name="Li B."/>
            <person name="Borm T.J.A."/>
            <person name="Ohyanagi H."/>
            <person name="Mineta K."/>
            <person name="Michell C.T."/>
            <person name="Saber N."/>
            <person name="Kharbatia N.M."/>
            <person name="Rupper R.R."/>
            <person name="Sharp A.R."/>
            <person name="Dally N."/>
            <person name="Boughton B.A."/>
            <person name="Woo Y.H."/>
            <person name="Gao G."/>
            <person name="Schijlen E.G.W.M."/>
            <person name="Guo X."/>
            <person name="Momin A.A."/>
            <person name="Negrao S."/>
            <person name="Al-Babili S."/>
            <person name="Gehring C."/>
            <person name="Roessner U."/>
            <person name="Jung C."/>
            <person name="Murphy K."/>
            <person name="Arold S.T."/>
            <person name="Gojobori T."/>
            <person name="van der Linden C.G."/>
            <person name="van Loo E.N."/>
            <person name="Jellen E.N."/>
            <person name="Maughan P.J."/>
            <person name="Tester M."/>
        </authorList>
    </citation>
    <scope>NUCLEOTIDE SEQUENCE [LARGE SCALE GENOMIC DNA]</scope>
    <source>
        <strain evidence="7">cv. PI 614886</strain>
    </source>
</reference>
<evidence type="ECO:0000256" key="2">
    <source>
        <dbReference type="ARBA" id="ARBA00023015"/>
    </source>
</evidence>
<dbReference type="RefSeq" id="XP_021741272.1">
    <property type="nucleotide sequence ID" value="XM_021885580.1"/>
</dbReference>
<dbReference type="GO" id="GO:0000981">
    <property type="term" value="F:DNA-binding transcription factor activity, RNA polymerase II-specific"/>
    <property type="evidence" value="ECO:0007669"/>
    <property type="project" value="InterPro"/>
</dbReference>
<feature type="domain" description="MADS-box" evidence="6">
    <location>
        <begin position="1"/>
        <end position="48"/>
    </location>
</feature>
<dbReference type="Gene3D" id="3.40.1810.10">
    <property type="entry name" value="Transcription factor, MADS-box"/>
    <property type="match status" value="1"/>
</dbReference>
<dbReference type="GO" id="GO:0005634">
    <property type="term" value="C:nucleus"/>
    <property type="evidence" value="ECO:0007669"/>
    <property type="project" value="UniProtKB-SubCell"/>
</dbReference>
<dbReference type="OrthoDB" id="601557at2759"/>
<dbReference type="InterPro" id="IPR036879">
    <property type="entry name" value="TF_MADSbox_sf"/>
</dbReference>
<evidence type="ECO:0000256" key="3">
    <source>
        <dbReference type="ARBA" id="ARBA00023125"/>
    </source>
</evidence>
<sequence length="340" mass="38610">MGRAKSSNSFIEKKSKRSSCFRLKKQTLFKKARELSILCDVPTCVIVFPPKEDNAKSVEPEVISYYGEEQHQETQNATNSELTHTKINRYIACPKDDSYKKRSSNLSDVLGDVNEEKNLIRADDQDLKYNIWSENTNLSDFTQDQLIQLLGNLDNKLDSVTRRMDVIKGVEIDQQKNPLLLDDIFSQSDYDGLLEELLEPYVEDHTRFYNMDQRSGFVDNSLLQSLPMMGSNSSYYDVDQPSGFIDNCPLQSLLMMGDQGPRFTDGVPLQCGFPTMGPTYCNQEESGFVDNQSFPMMDRPMYCDQVSGFVDDNLLAVQSYSNDNGYLMMSDISTSAAQLN</sequence>
<dbReference type="InterPro" id="IPR033897">
    <property type="entry name" value="SRF-like_MADS-box"/>
</dbReference>
<dbReference type="PROSITE" id="PS50066">
    <property type="entry name" value="MADS_BOX_2"/>
    <property type="match status" value="1"/>
</dbReference>
<evidence type="ECO:0000256" key="1">
    <source>
        <dbReference type="ARBA" id="ARBA00004123"/>
    </source>
</evidence>
<organism evidence="7 8">
    <name type="scientific">Chenopodium quinoa</name>
    <name type="common">Quinoa</name>
    <dbReference type="NCBI Taxonomy" id="63459"/>
    <lineage>
        <taxon>Eukaryota</taxon>
        <taxon>Viridiplantae</taxon>
        <taxon>Streptophyta</taxon>
        <taxon>Embryophyta</taxon>
        <taxon>Tracheophyta</taxon>
        <taxon>Spermatophyta</taxon>
        <taxon>Magnoliopsida</taxon>
        <taxon>eudicotyledons</taxon>
        <taxon>Gunneridae</taxon>
        <taxon>Pentapetalae</taxon>
        <taxon>Caryophyllales</taxon>
        <taxon>Chenopodiaceae</taxon>
        <taxon>Chenopodioideae</taxon>
        <taxon>Atripliceae</taxon>
        <taxon>Chenopodium</taxon>
    </lineage>
</organism>
<dbReference type="Pfam" id="PF00319">
    <property type="entry name" value="SRF-TF"/>
    <property type="match status" value="1"/>
</dbReference>
<dbReference type="GO" id="GO:0045944">
    <property type="term" value="P:positive regulation of transcription by RNA polymerase II"/>
    <property type="evidence" value="ECO:0007669"/>
    <property type="project" value="InterPro"/>
</dbReference>
<dbReference type="AlphaFoldDB" id="A0A803L0E1"/>
<dbReference type="Gramene" id="AUR62005329-RA">
    <property type="protein sequence ID" value="AUR62005329-RA:cds"/>
    <property type="gene ID" value="AUR62005329"/>
</dbReference>
<evidence type="ECO:0000259" key="6">
    <source>
        <dbReference type="PROSITE" id="PS50066"/>
    </source>
</evidence>
<keyword evidence="8" id="KW-1185">Reference proteome</keyword>
<evidence type="ECO:0000313" key="8">
    <source>
        <dbReference type="Proteomes" id="UP000596660"/>
    </source>
</evidence>
<proteinExistence type="predicted"/>
<keyword evidence="5" id="KW-0539">Nucleus</keyword>
<dbReference type="GeneID" id="110707559"/>
<keyword evidence="4" id="KW-0804">Transcription</keyword>
<dbReference type="PANTHER" id="PTHR48019">
    <property type="entry name" value="SERUM RESPONSE FACTOR HOMOLOG"/>
    <property type="match status" value="1"/>
</dbReference>
<dbReference type="SMART" id="SM00432">
    <property type="entry name" value="MADS"/>
    <property type="match status" value="1"/>
</dbReference>
<keyword evidence="3" id="KW-0238">DNA-binding</keyword>
<dbReference type="SUPFAM" id="SSF55455">
    <property type="entry name" value="SRF-like"/>
    <property type="match status" value="1"/>
</dbReference>
<protein>
    <recommendedName>
        <fullName evidence="6">MADS-box domain-containing protein</fullName>
    </recommendedName>
</protein>
<dbReference type="KEGG" id="cqi:110707559"/>
<keyword evidence="2" id="KW-0805">Transcription regulation</keyword>
<dbReference type="InterPro" id="IPR050142">
    <property type="entry name" value="MADS-box/MEF2_TF"/>
</dbReference>
<dbReference type="InterPro" id="IPR002100">
    <property type="entry name" value="TF_MADSbox"/>
</dbReference>
<dbReference type="Proteomes" id="UP000596660">
    <property type="component" value="Unplaced"/>
</dbReference>